<sequence length="318" mass="32445">MTIVTVTPNPALDVTYLVAALRPGQMHRVHSVASRPGGKGINVARVLHRLGVPVLVTGLVGGPDGTALRAGLYELGIDDQLVDADIATRRTVTVVENGSGAATLLNEPGPVLDADQWDRLATRVTDLLRADAEVVTFSGSLPPGVPPTALADLASTVTGTGVPALVDTSGPALTAVAQAAAHRPTDGAAGRLVLKPNAEELAEVTGLSEPRRAAANLRATTGATVVVSLGPDGLLAATPEGIWSARLPEPLSGNPTGAGDSVVAALAMGIHNSLSWPETLRSACAVSAATVLAPVAGEYEPAEYRRLRHAVDIEEVTL</sequence>
<dbReference type="InterPro" id="IPR029056">
    <property type="entry name" value="Ribokinase-like"/>
</dbReference>
<keyword evidence="9" id="KW-1185">Reference proteome</keyword>
<gene>
    <name evidence="8" type="ORF">F7O44_12210</name>
</gene>
<dbReference type="GO" id="GO:0005829">
    <property type="term" value="C:cytosol"/>
    <property type="evidence" value="ECO:0007669"/>
    <property type="project" value="TreeGrafter"/>
</dbReference>
<dbReference type="InterPro" id="IPR017583">
    <property type="entry name" value="Tagatose/fructose_Pkinase"/>
</dbReference>
<proteinExistence type="inferred from homology"/>
<dbReference type="InterPro" id="IPR002173">
    <property type="entry name" value="Carboh/pur_kinase_PfkB_CS"/>
</dbReference>
<feature type="domain" description="Carbohydrate kinase PfkB" evidence="7">
    <location>
        <begin position="17"/>
        <end position="297"/>
    </location>
</feature>
<dbReference type="EMBL" id="WLZY01000003">
    <property type="protein sequence ID" value="NDL57840.1"/>
    <property type="molecule type" value="Genomic_DNA"/>
</dbReference>
<dbReference type="GO" id="GO:0005524">
    <property type="term" value="F:ATP binding"/>
    <property type="evidence" value="ECO:0007669"/>
    <property type="project" value="UniProtKB-KW"/>
</dbReference>
<dbReference type="Proteomes" id="UP000460435">
    <property type="component" value="Unassembled WGS sequence"/>
</dbReference>
<accession>A0A7K3M3Q0</accession>
<dbReference type="SUPFAM" id="SSF53613">
    <property type="entry name" value="Ribokinase-like"/>
    <property type="match status" value="1"/>
</dbReference>
<evidence type="ECO:0000259" key="7">
    <source>
        <dbReference type="Pfam" id="PF00294"/>
    </source>
</evidence>
<evidence type="ECO:0000256" key="5">
    <source>
        <dbReference type="ARBA" id="ARBA00022840"/>
    </source>
</evidence>
<dbReference type="PANTHER" id="PTHR46566">
    <property type="entry name" value="1-PHOSPHOFRUCTOKINASE-RELATED"/>
    <property type="match status" value="1"/>
</dbReference>
<evidence type="ECO:0000313" key="8">
    <source>
        <dbReference type="EMBL" id="NDL57840.1"/>
    </source>
</evidence>
<dbReference type="InterPro" id="IPR011611">
    <property type="entry name" value="PfkB_dom"/>
</dbReference>
<dbReference type="RefSeq" id="WP_162450487.1">
    <property type="nucleotide sequence ID" value="NZ_WLZY01000003.1"/>
</dbReference>
<dbReference type="PROSITE" id="PS00584">
    <property type="entry name" value="PFKB_KINASES_2"/>
    <property type="match status" value="1"/>
</dbReference>
<evidence type="ECO:0000256" key="4">
    <source>
        <dbReference type="ARBA" id="ARBA00022777"/>
    </source>
</evidence>
<dbReference type="Gene3D" id="3.40.1190.20">
    <property type="match status" value="1"/>
</dbReference>
<organism evidence="8 9">
    <name type="scientific">Phytoactinopolyspora mesophila</name>
    <dbReference type="NCBI Taxonomy" id="2650750"/>
    <lineage>
        <taxon>Bacteria</taxon>
        <taxon>Bacillati</taxon>
        <taxon>Actinomycetota</taxon>
        <taxon>Actinomycetes</taxon>
        <taxon>Jiangellales</taxon>
        <taxon>Jiangellaceae</taxon>
        <taxon>Phytoactinopolyspora</taxon>
    </lineage>
</organism>
<keyword evidence="4 8" id="KW-0418">Kinase</keyword>
<comment type="similarity">
    <text evidence="1">Belongs to the carbohydrate kinase PfkB family.</text>
</comment>
<dbReference type="NCBIfam" id="TIGR03168">
    <property type="entry name" value="1-PFK"/>
    <property type="match status" value="1"/>
</dbReference>
<evidence type="ECO:0000256" key="3">
    <source>
        <dbReference type="ARBA" id="ARBA00022741"/>
    </source>
</evidence>
<comment type="caution">
    <text evidence="8">The sequence shown here is derived from an EMBL/GenBank/DDBJ whole genome shotgun (WGS) entry which is preliminary data.</text>
</comment>
<evidence type="ECO:0000256" key="2">
    <source>
        <dbReference type="ARBA" id="ARBA00022679"/>
    </source>
</evidence>
<name>A0A7K3M3Q0_9ACTN</name>
<evidence type="ECO:0000256" key="6">
    <source>
        <dbReference type="PIRNR" id="PIRNR000535"/>
    </source>
</evidence>
<dbReference type="Pfam" id="PF00294">
    <property type="entry name" value="PfkB"/>
    <property type="match status" value="1"/>
</dbReference>
<dbReference type="GO" id="GO:0008443">
    <property type="term" value="F:phosphofructokinase activity"/>
    <property type="evidence" value="ECO:0007669"/>
    <property type="project" value="TreeGrafter"/>
</dbReference>
<evidence type="ECO:0000313" key="9">
    <source>
        <dbReference type="Proteomes" id="UP000460435"/>
    </source>
</evidence>
<dbReference type="PANTHER" id="PTHR46566:SF5">
    <property type="entry name" value="1-PHOSPHOFRUCTOKINASE"/>
    <property type="match status" value="1"/>
</dbReference>
<dbReference type="EC" id="2.7.1.-" evidence="8"/>
<dbReference type="PROSITE" id="PS00583">
    <property type="entry name" value="PFKB_KINASES_1"/>
    <property type="match status" value="1"/>
</dbReference>
<dbReference type="CDD" id="cd01164">
    <property type="entry name" value="FruK_PfkB_like"/>
    <property type="match status" value="1"/>
</dbReference>
<reference evidence="8 9" key="1">
    <citation type="submission" date="2019-11" db="EMBL/GenBank/DDBJ databases">
        <authorList>
            <person name="Li X.-J."/>
            <person name="Feng X.-M."/>
        </authorList>
    </citation>
    <scope>NUCLEOTIDE SEQUENCE [LARGE SCALE GENOMIC DNA]</scope>
    <source>
        <strain evidence="8 9">XMNu-373</strain>
    </source>
</reference>
<keyword evidence="3" id="KW-0547">Nucleotide-binding</keyword>
<dbReference type="PIRSF" id="PIRSF000535">
    <property type="entry name" value="1PFK/6PFK/LacC"/>
    <property type="match status" value="1"/>
</dbReference>
<keyword evidence="5" id="KW-0067">ATP-binding</keyword>
<protein>
    <submittedName>
        <fullName evidence="8">Hexose kinase</fullName>
        <ecNumber evidence="8">2.7.1.-</ecNumber>
    </submittedName>
</protein>
<keyword evidence="2 6" id="KW-0808">Transferase</keyword>
<evidence type="ECO:0000256" key="1">
    <source>
        <dbReference type="ARBA" id="ARBA00010688"/>
    </source>
</evidence>
<dbReference type="AlphaFoldDB" id="A0A7K3M3Q0"/>